<feature type="signal peptide" evidence="1">
    <location>
        <begin position="1"/>
        <end position="24"/>
    </location>
</feature>
<gene>
    <name evidence="2" type="ORF">FNW02_17635</name>
</gene>
<evidence type="ECO:0000256" key="1">
    <source>
        <dbReference type="SAM" id="SignalP"/>
    </source>
</evidence>
<keyword evidence="3" id="KW-1185">Reference proteome</keyword>
<dbReference type="EMBL" id="VJXY01000018">
    <property type="protein sequence ID" value="MBD6617600.1"/>
    <property type="molecule type" value="Genomic_DNA"/>
</dbReference>
<keyword evidence="1" id="KW-0732">Signal</keyword>
<dbReference type="Proteomes" id="UP001165986">
    <property type="component" value="Unassembled WGS sequence"/>
</dbReference>
<reference evidence="2" key="1">
    <citation type="submission" date="2019-07" db="EMBL/GenBank/DDBJ databases">
        <title>Toxilogical consequences of a new and cryptic species of cyanobacteria (Komarekiella delphini-convector) recovered from the epidermis of a bottlenose dolphin and 1500 ft. in the air.</title>
        <authorList>
            <person name="Brown A.O."/>
            <person name="Dvorak P."/>
            <person name="Villanueva C.D."/>
            <person name="Foss A.J."/>
            <person name="Garvey A.D."/>
            <person name="Gibson Q.A."/>
            <person name="Johansen J.R."/>
            <person name="Casamatta D.A."/>
        </authorList>
    </citation>
    <scope>NUCLEOTIDE SEQUENCE</scope>
    <source>
        <strain evidence="2">SJRDD-AB1</strain>
    </source>
</reference>
<feature type="chain" id="PRO_5041429879" evidence="1">
    <location>
        <begin position="25"/>
        <end position="143"/>
    </location>
</feature>
<organism evidence="2 3">
    <name type="scientific">Komarekiella delphini-convector SJRDD-AB1</name>
    <dbReference type="NCBI Taxonomy" id="2593771"/>
    <lineage>
        <taxon>Bacteria</taxon>
        <taxon>Bacillati</taxon>
        <taxon>Cyanobacteriota</taxon>
        <taxon>Cyanophyceae</taxon>
        <taxon>Nostocales</taxon>
        <taxon>Nostocaceae</taxon>
        <taxon>Komarekiella</taxon>
        <taxon>Komarekiella delphini-convector</taxon>
    </lineage>
</organism>
<dbReference type="AlphaFoldDB" id="A0AA40SYV1"/>
<protein>
    <submittedName>
        <fullName evidence="2">Uncharacterized protein</fullName>
    </submittedName>
</protein>
<proteinExistence type="predicted"/>
<evidence type="ECO:0000313" key="2">
    <source>
        <dbReference type="EMBL" id="MBD6617600.1"/>
    </source>
</evidence>
<accession>A0AA40SYV1</accession>
<evidence type="ECO:0000313" key="3">
    <source>
        <dbReference type="Proteomes" id="UP001165986"/>
    </source>
</evidence>
<dbReference type="RefSeq" id="WP_191758814.1">
    <property type="nucleotide sequence ID" value="NZ_VJXY01000018.1"/>
</dbReference>
<comment type="caution">
    <text evidence="2">The sequence shown here is derived from an EMBL/GenBank/DDBJ whole genome shotgun (WGS) entry which is preliminary data.</text>
</comment>
<sequence>MKVSAIIKGSVCLLGLVGAGGLLAEQANANQAAARASASVTRPGSVTESLSGEVLLPTGYYFEGTGGNTLTVTPSYANAGTTSQSLNGLAFNAGMPVATNSSGTIAGVVIDILQGDNTGNVNAASIDDAAAIIKAAAGADGLE</sequence>
<name>A0AA40SYV1_9NOST</name>